<dbReference type="Proteomes" id="UP001165060">
    <property type="component" value="Unassembled WGS sequence"/>
</dbReference>
<evidence type="ECO:0000313" key="1">
    <source>
        <dbReference type="EMBL" id="GMI25968.1"/>
    </source>
</evidence>
<keyword evidence="2" id="KW-1185">Reference proteome</keyword>
<protein>
    <submittedName>
        <fullName evidence="1">Uncharacterized protein</fullName>
    </submittedName>
</protein>
<feature type="non-terminal residue" evidence="1">
    <location>
        <position position="192"/>
    </location>
</feature>
<name>A0ABQ6MGK9_9STRA</name>
<dbReference type="EMBL" id="BRYB01005559">
    <property type="protein sequence ID" value="GMI25968.1"/>
    <property type="molecule type" value="Genomic_DNA"/>
</dbReference>
<evidence type="ECO:0000313" key="2">
    <source>
        <dbReference type="Proteomes" id="UP001165060"/>
    </source>
</evidence>
<comment type="caution">
    <text evidence="1">The sequence shown here is derived from an EMBL/GenBank/DDBJ whole genome shotgun (WGS) entry which is preliminary data.</text>
</comment>
<reference evidence="1 2" key="1">
    <citation type="journal article" date="2023" name="Commun. Biol.">
        <title>Genome analysis of Parmales, the sister group of diatoms, reveals the evolutionary specialization of diatoms from phago-mixotrophs to photoautotrophs.</title>
        <authorList>
            <person name="Ban H."/>
            <person name="Sato S."/>
            <person name="Yoshikawa S."/>
            <person name="Yamada K."/>
            <person name="Nakamura Y."/>
            <person name="Ichinomiya M."/>
            <person name="Sato N."/>
            <person name="Blanc-Mathieu R."/>
            <person name="Endo H."/>
            <person name="Kuwata A."/>
            <person name="Ogata H."/>
        </authorList>
    </citation>
    <scope>NUCLEOTIDE SEQUENCE [LARGE SCALE GENOMIC DNA]</scope>
</reference>
<proteinExistence type="predicted"/>
<gene>
    <name evidence="1" type="ORF">TeGR_g12940</name>
</gene>
<sequence length="192" mass="20718">MSLSSPAFTAPLASTIEALRTILARASSAHSSAPFHQRLSALRRRFARDIIPALQESGSHIVTLTTPKPKSTSWSISDPSHATSRSQSLSALSALATSLAESYNHVMPLLTFLVQLLSDLIKTGQMTALYVSLLTATCRIYYIMMIPPEKRKRKGRGAVDCVRDWLRAVGGIEGVEVGCVCKEFGEDKAAAG</sequence>
<accession>A0ABQ6MGK9</accession>
<organism evidence="1 2">
    <name type="scientific">Tetraparma gracilis</name>
    <dbReference type="NCBI Taxonomy" id="2962635"/>
    <lineage>
        <taxon>Eukaryota</taxon>
        <taxon>Sar</taxon>
        <taxon>Stramenopiles</taxon>
        <taxon>Ochrophyta</taxon>
        <taxon>Bolidophyceae</taxon>
        <taxon>Parmales</taxon>
        <taxon>Triparmaceae</taxon>
        <taxon>Tetraparma</taxon>
    </lineage>
</organism>